<evidence type="ECO:0000313" key="6">
    <source>
        <dbReference type="Proteomes" id="UP000660611"/>
    </source>
</evidence>
<dbReference type="GO" id="GO:0016491">
    <property type="term" value="F:oxidoreductase activity"/>
    <property type="evidence" value="ECO:0007669"/>
    <property type="project" value="UniProtKB-KW"/>
</dbReference>
<dbReference type="Gene3D" id="1.10.1040.10">
    <property type="entry name" value="N-(1-d-carboxylethyl)-l-norvaline Dehydrogenase, domain 2"/>
    <property type="match status" value="1"/>
</dbReference>
<dbReference type="PANTHER" id="PTHR43580">
    <property type="entry name" value="OXIDOREDUCTASE GLYR1-RELATED"/>
    <property type="match status" value="1"/>
</dbReference>
<evidence type="ECO:0000256" key="3">
    <source>
        <dbReference type="PIRSR" id="PIRSR000103-1"/>
    </source>
</evidence>
<feature type="domain" description="6-phosphogluconate dehydrogenase NADP-binding" evidence="4">
    <location>
        <begin position="11"/>
        <end position="153"/>
    </location>
</feature>
<dbReference type="InterPro" id="IPR015815">
    <property type="entry name" value="HIBADH-related"/>
</dbReference>
<dbReference type="PANTHER" id="PTHR43580:SF2">
    <property type="entry name" value="CYTOKINE-LIKE NUCLEAR FACTOR N-PAC"/>
    <property type="match status" value="1"/>
</dbReference>
<proteinExistence type="inferred from homology"/>
<reference evidence="5" key="1">
    <citation type="submission" date="2021-01" db="EMBL/GenBank/DDBJ databases">
        <title>Whole genome shotgun sequence of Dactylosporangium siamense NBRC 106093.</title>
        <authorList>
            <person name="Komaki H."/>
            <person name="Tamura T."/>
        </authorList>
    </citation>
    <scope>NUCLEOTIDE SEQUENCE</scope>
    <source>
        <strain evidence="5">NBRC 106093</strain>
    </source>
</reference>
<evidence type="ECO:0000313" key="5">
    <source>
        <dbReference type="EMBL" id="GIG44264.1"/>
    </source>
</evidence>
<dbReference type="InterPro" id="IPR036291">
    <property type="entry name" value="NAD(P)-bd_dom_sf"/>
</dbReference>
<dbReference type="SUPFAM" id="SSF51735">
    <property type="entry name" value="NAD(P)-binding Rossmann-fold domains"/>
    <property type="match status" value="1"/>
</dbReference>
<sequence length="271" mass="27255">MARITVTGMEKIAVLGLGHMGAPIARRLAAHGFPVTGWSRTPRRIDGVTVVPDAAAAARDAGIVITMLTDGPTVIEVVRAAQFKATATLVDMSTIGPDAVRDLAAVLPGGVDLVDAPVAGSTGAAEGGTLRIFAGGTDAALDRVAPVLAALGEVRRCGPSGRGAAMKVVLNTALVTALASLAEVLQVADAVGVPREEALEALRGGPLGIAVERVLTARSAHFAVRLAAKDLALSVGDRDLPVAVAAGRHLAAADPEADLTTIVLKGLPCSS</sequence>
<evidence type="ECO:0000256" key="1">
    <source>
        <dbReference type="ARBA" id="ARBA00009080"/>
    </source>
</evidence>
<evidence type="ECO:0000259" key="4">
    <source>
        <dbReference type="Pfam" id="PF03446"/>
    </source>
</evidence>
<dbReference type="GO" id="GO:0050661">
    <property type="term" value="F:NADP binding"/>
    <property type="evidence" value="ECO:0007669"/>
    <property type="project" value="InterPro"/>
</dbReference>
<dbReference type="EMBL" id="BONQ01000033">
    <property type="protein sequence ID" value="GIG44264.1"/>
    <property type="molecule type" value="Genomic_DNA"/>
</dbReference>
<protein>
    <recommendedName>
        <fullName evidence="4">6-phosphogluconate dehydrogenase NADP-binding domain-containing protein</fullName>
    </recommendedName>
</protein>
<dbReference type="InterPro" id="IPR051265">
    <property type="entry name" value="HIBADH-related_NP60_sf"/>
</dbReference>
<dbReference type="Proteomes" id="UP000660611">
    <property type="component" value="Unassembled WGS sequence"/>
</dbReference>
<keyword evidence="2" id="KW-0560">Oxidoreductase</keyword>
<comment type="similarity">
    <text evidence="1">Belongs to the HIBADH-related family.</text>
</comment>
<feature type="active site" evidence="3">
    <location>
        <position position="167"/>
    </location>
</feature>
<comment type="caution">
    <text evidence="5">The sequence shown here is derived from an EMBL/GenBank/DDBJ whole genome shotgun (WGS) entry which is preliminary data.</text>
</comment>
<evidence type="ECO:0000256" key="2">
    <source>
        <dbReference type="ARBA" id="ARBA00023002"/>
    </source>
</evidence>
<dbReference type="SUPFAM" id="SSF48179">
    <property type="entry name" value="6-phosphogluconate dehydrogenase C-terminal domain-like"/>
    <property type="match status" value="1"/>
</dbReference>
<dbReference type="Gene3D" id="3.40.50.720">
    <property type="entry name" value="NAD(P)-binding Rossmann-like Domain"/>
    <property type="match status" value="1"/>
</dbReference>
<organism evidence="5 6">
    <name type="scientific">Dactylosporangium siamense</name>
    <dbReference type="NCBI Taxonomy" id="685454"/>
    <lineage>
        <taxon>Bacteria</taxon>
        <taxon>Bacillati</taxon>
        <taxon>Actinomycetota</taxon>
        <taxon>Actinomycetes</taxon>
        <taxon>Micromonosporales</taxon>
        <taxon>Micromonosporaceae</taxon>
        <taxon>Dactylosporangium</taxon>
    </lineage>
</organism>
<keyword evidence="6" id="KW-1185">Reference proteome</keyword>
<gene>
    <name evidence="5" type="ORF">Dsi01nite_023050</name>
</gene>
<dbReference type="AlphaFoldDB" id="A0A919PHY3"/>
<dbReference type="Pfam" id="PF03446">
    <property type="entry name" value="NAD_binding_2"/>
    <property type="match status" value="1"/>
</dbReference>
<dbReference type="InterPro" id="IPR013328">
    <property type="entry name" value="6PGD_dom2"/>
</dbReference>
<dbReference type="InterPro" id="IPR006115">
    <property type="entry name" value="6PGDH_NADP-bd"/>
</dbReference>
<dbReference type="InterPro" id="IPR008927">
    <property type="entry name" value="6-PGluconate_DH-like_C_sf"/>
</dbReference>
<dbReference type="PIRSF" id="PIRSF000103">
    <property type="entry name" value="HIBADH"/>
    <property type="match status" value="1"/>
</dbReference>
<name>A0A919PHY3_9ACTN</name>
<accession>A0A919PHY3</accession>